<accession>A0A154MTX8</accession>
<dbReference type="InterPro" id="IPR037523">
    <property type="entry name" value="VOC_core"/>
</dbReference>
<sequence length="132" mass="15122">MAIQGVHKIVVGVRDQERAKRFWSEVVGFEITTDVPYDDKGNRWVEVSSTDGATALVLSTAPEDLKRFEVRDELPTANFFFYADDIEKTYEELSAKGVEFPARPEKQPWGWWAMFVDSEGNRFALQEKNPTS</sequence>
<dbReference type="Proteomes" id="UP000186883">
    <property type="component" value="Unassembled WGS sequence"/>
</dbReference>
<gene>
    <name evidence="3" type="ORF">ATP06_0226030</name>
    <name evidence="2" type="ORF">AVL48_24315</name>
</gene>
<evidence type="ECO:0000313" key="3">
    <source>
        <dbReference type="EMBL" id="OKA05547.1"/>
    </source>
</evidence>
<comment type="caution">
    <text evidence="2">The sequence shown here is derived from an EMBL/GenBank/DDBJ whole genome shotgun (WGS) entry which is preliminary data.</text>
</comment>
<feature type="domain" description="VOC" evidence="1">
    <location>
        <begin position="5"/>
        <end position="128"/>
    </location>
</feature>
<dbReference type="InterPro" id="IPR029068">
    <property type="entry name" value="Glyas_Bleomycin-R_OHBP_Dase"/>
</dbReference>
<evidence type="ECO:0000313" key="4">
    <source>
        <dbReference type="Proteomes" id="UP000076321"/>
    </source>
</evidence>
<reference evidence="3 5" key="2">
    <citation type="submission" date="2016-11" db="EMBL/GenBank/DDBJ databases">
        <title>Genome sequencing of Amycolatopsis regifaucium.</title>
        <authorList>
            <person name="Mayilraj S."/>
            <person name="Kaur N."/>
        </authorList>
    </citation>
    <scope>NUCLEOTIDE SEQUENCE [LARGE SCALE GENOMIC DNA]</scope>
    <source>
        <strain evidence="3 5">GY080</strain>
    </source>
</reference>
<dbReference type="Proteomes" id="UP000076321">
    <property type="component" value="Unassembled WGS sequence"/>
</dbReference>
<dbReference type="EMBL" id="LOBU02000016">
    <property type="protein sequence ID" value="OKA05547.1"/>
    <property type="molecule type" value="Genomic_DNA"/>
</dbReference>
<protein>
    <submittedName>
        <fullName evidence="2">Glyoxalase</fullName>
    </submittedName>
</protein>
<name>A0A154MTX8_9PSEU</name>
<dbReference type="AlphaFoldDB" id="A0A154MTX8"/>
<dbReference type="OrthoDB" id="9794917at2"/>
<evidence type="ECO:0000259" key="1">
    <source>
        <dbReference type="PROSITE" id="PS51819"/>
    </source>
</evidence>
<dbReference type="InterPro" id="IPR004360">
    <property type="entry name" value="Glyas_Fos-R_dOase_dom"/>
</dbReference>
<dbReference type="Pfam" id="PF00903">
    <property type="entry name" value="Glyoxalase"/>
    <property type="match status" value="1"/>
</dbReference>
<dbReference type="EMBL" id="LQCI01000003">
    <property type="protein sequence ID" value="KZB87722.1"/>
    <property type="molecule type" value="Genomic_DNA"/>
</dbReference>
<reference evidence="2 4" key="1">
    <citation type="submission" date="2015-12" db="EMBL/GenBank/DDBJ databases">
        <title>Amycolatopsis regifaucium genome sequencing and assembly.</title>
        <authorList>
            <person name="Mayilraj S."/>
        </authorList>
    </citation>
    <scope>NUCLEOTIDE SEQUENCE [LARGE SCALE GENOMIC DNA]</scope>
    <source>
        <strain evidence="2 4">GY080</strain>
    </source>
</reference>
<dbReference type="PROSITE" id="PS51819">
    <property type="entry name" value="VOC"/>
    <property type="match status" value="1"/>
</dbReference>
<dbReference type="RefSeq" id="WP_061985863.1">
    <property type="nucleotide sequence ID" value="NZ_FOPQ01000008.1"/>
</dbReference>
<dbReference type="PANTHER" id="PTHR36437:SF2">
    <property type="entry name" value="GLYOXALASE_BLEOMYCIN RESISTANCE PROTEIN_DIOXYGENASE"/>
    <property type="match status" value="1"/>
</dbReference>
<evidence type="ECO:0000313" key="2">
    <source>
        <dbReference type="EMBL" id="KZB87722.1"/>
    </source>
</evidence>
<evidence type="ECO:0000313" key="5">
    <source>
        <dbReference type="Proteomes" id="UP000186883"/>
    </source>
</evidence>
<dbReference type="PANTHER" id="PTHR36437">
    <property type="entry name" value="GLYOXALASE/BLEOMYCIN RESISTANCE PROTEIN/DIOXYGENASE"/>
    <property type="match status" value="1"/>
</dbReference>
<proteinExistence type="predicted"/>
<organism evidence="2 4">
    <name type="scientific">Amycolatopsis regifaucium</name>
    <dbReference type="NCBI Taxonomy" id="546365"/>
    <lineage>
        <taxon>Bacteria</taxon>
        <taxon>Bacillati</taxon>
        <taxon>Actinomycetota</taxon>
        <taxon>Actinomycetes</taxon>
        <taxon>Pseudonocardiales</taxon>
        <taxon>Pseudonocardiaceae</taxon>
        <taxon>Amycolatopsis</taxon>
    </lineage>
</organism>
<dbReference type="Gene3D" id="3.10.180.10">
    <property type="entry name" value="2,3-Dihydroxybiphenyl 1,2-Dioxygenase, domain 1"/>
    <property type="match status" value="1"/>
</dbReference>
<keyword evidence="5" id="KW-1185">Reference proteome</keyword>
<dbReference type="SUPFAM" id="SSF54593">
    <property type="entry name" value="Glyoxalase/Bleomycin resistance protein/Dihydroxybiphenyl dioxygenase"/>
    <property type="match status" value="1"/>
</dbReference>